<proteinExistence type="predicted"/>
<evidence type="ECO:0000256" key="1">
    <source>
        <dbReference type="SAM" id="MobiDB-lite"/>
    </source>
</evidence>
<feature type="region of interest" description="Disordered" evidence="1">
    <location>
        <begin position="1"/>
        <end position="20"/>
    </location>
</feature>
<name>D5PHK2_9MYCO</name>
<protein>
    <submittedName>
        <fullName evidence="2">Uncharacterized protein</fullName>
    </submittedName>
</protein>
<evidence type="ECO:0000313" key="2">
    <source>
        <dbReference type="EMBL" id="EFG74453.1"/>
    </source>
</evidence>
<comment type="caution">
    <text evidence="2">The sequence shown here is derived from an EMBL/GenBank/DDBJ whole genome shotgun (WGS) entry which is preliminary data.</text>
</comment>
<dbReference type="EMBL" id="ADNV01000365">
    <property type="protein sequence ID" value="EFG74453.1"/>
    <property type="molecule type" value="Genomic_DNA"/>
</dbReference>
<evidence type="ECO:0000313" key="3">
    <source>
        <dbReference type="Proteomes" id="UP000003653"/>
    </source>
</evidence>
<reference evidence="2 3" key="1">
    <citation type="submission" date="2010-04" db="EMBL/GenBank/DDBJ databases">
        <authorList>
            <person name="Muzny D."/>
            <person name="Qin X."/>
            <person name="Deng J."/>
            <person name="Jiang H."/>
            <person name="Liu Y."/>
            <person name="Qu J."/>
            <person name="Song X.-Z."/>
            <person name="Zhang L."/>
            <person name="Thornton R."/>
            <person name="Coyle M."/>
            <person name="Francisco L."/>
            <person name="Jackson L."/>
            <person name="Javaid M."/>
            <person name="Korchina V."/>
            <person name="Kovar C."/>
            <person name="Mata R."/>
            <person name="Mathew T."/>
            <person name="Ngo R."/>
            <person name="Nguyen L."/>
            <person name="Nguyen N."/>
            <person name="Okwuonu G."/>
            <person name="Ongeri F."/>
            <person name="Pham C."/>
            <person name="Simmons D."/>
            <person name="Wilczek-Boney K."/>
            <person name="Hale W."/>
            <person name="Jakkamsetti A."/>
            <person name="Pham P."/>
            <person name="Ruth R."/>
            <person name="San Lucas F."/>
            <person name="Warren J."/>
            <person name="Zhang J."/>
            <person name="Zhao Z."/>
            <person name="Zhou C."/>
            <person name="Zhu D."/>
            <person name="Lee S."/>
            <person name="Bess C."/>
            <person name="Blankenburg K."/>
            <person name="Forbes L."/>
            <person name="Fu Q."/>
            <person name="Gubbala S."/>
            <person name="Hirani K."/>
            <person name="Jayaseelan J.C."/>
            <person name="Lara F."/>
            <person name="Munidasa M."/>
            <person name="Palculict T."/>
            <person name="Patil S."/>
            <person name="Pu L.-L."/>
            <person name="Saada N."/>
            <person name="Tang L."/>
            <person name="Weissenberger G."/>
            <person name="Zhu Y."/>
            <person name="Hemphill L."/>
            <person name="Shang Y."/>
            <person name="Youmans B."/>
            <person name="Ayvaz T."/>
            <person name="Ross M."/>
            <person name="Santibanez J."/>
            <person name="Aqrawi P."/>
            <person name="Gross S."/>
            <person name="Joshi V."/>
            <person name="Fowler G."/>
            <person name="Nazareth L."/>
            <person name="Reid J."/>
            <person name="Worley K."/>
            <person name="Petrosino J."/>
            <person name="Highlander S."/>
            <person name="Gibbs R."/>
        </authorList>
    </citation>
    <scope>NUCLEOTIDE SEQUENCE [LARGE SCALE GENOMIC DNA]</scope>
    <source>
        <strain evidence="2 3">ATCC BAA-614</strain>
    </source>
</reference>
<sequence length="39" mass="3885">MTGGQAAGRPVGYPGRIERSSGDEVDGIIRNALVASAGV</sequence>
<gene>
    <name evidence="2" type="ORF">HMPREF0591_5646</name>
</gene>
<dbReference type="AlphaFoldDB" id="D5PHK2"/>
<accession>D5PHK2</accession>
<dbReference type="Proteomes" id="UP000003653">
    <property type="component" value="Unassembled WGS sequence"/>
</dbReference>
<keyword evidence="3" id="KW-1185">Reference proteome</keyword>
<dbReference type="HOGENOM" id="CLU_3313070_0_0_11"/>
<organism evidence="2 3">
    <name type="scientific">Mycobacterium parascrofulaceum ATCC BAA-614</name>
    <dbReference type="NCBI Taxonomy" id="525368"/>
    <lineage>
        <taxon>Bacteria</taxon>
        <taxon>Bacillati</taxon>
        <taxon>Actinomycetota</taxon>
        <taxon>Actinomycetes</taxon>
        <taxon>Mycobacteriales</taxon>
        <taxon>Mycobacteriaceae</taxon>
        <taxon>Mycobacterium</taxon>
        <taxon>Mycobacterium simiae complex</taxon>
    </lineage>
</organism>